<reference evidence="4" key="3">
    <citation type="submission" date="2020-12" db="UniProtKB">
        <authorList>
            <consortium name="EnsemblPlants"/>
        </authorList>
    </citation>
    <scope>IDENTIFICATION</scope>
</reference>
<dbReference type="Pfam" id="PF04424">
    <property type="entry name" value="MINDY_DUB"/>
    <property type="match status" value="1"/>
</dbReference>
<dbReference type="Proteomes" id="UP000006727">
    <property type="component" value="Chromosome 12"/>
</dbReference>
<feature type="compositionally biased region" description="Low complexity" evidence="1">
    <location>
        <begin position="288"/>
        <end position="299"/>
    </location>
</feature>
<dbReference type="AlphaFoldDB" id="A9SWI0"/>
<dbReference type="InterPro" id="IPR033979">
    <property type="entry name" value="MINDY_domain"/>
</dbReference>
<dbReference type="GO" id="GO:1990380">
    <property type="term" value="F:K48-linked deubiquitinase activity"/>
    <property type="evidence" value="ECO:0000318"/>
    <property type="project" value="GO_Central"/>
</dbReference>
<evidence type="ECO:0000313" key="5">
    <source>
        <dbReference type="Proteomes" id="UP000006727"/>
    </source>
</evidence>
<evidence type="ECO:0000259" key="2">
    <source>
        <dbReference type="Pfam" id="PF04424"/>
    </source>
</evidence>
<evidence type="ECO:0000256" key="1">
    <source>
        <dbReference type="SAM" id="MobiDB-lite"/>
    </source>
</evidence>
<dbReference type="EnsemblPlants" id="Pp3c12_2860V3.6">
    <property type="protein sequence ID" value="Pp3c12_2860V3.6"/>
    <property type="gene ID" value="Pp3c12_2860"/>
</dbReference>
<dbReference type="PANTHER" id="PTHR18063">
    <property type="entry name" value="NF-E2 INDUCIBLE PROTEIN"/>
    <property type="match status" value="1"/>
</dbReference>
<dbReference type="OMA" id="MEVSHKN"/>
<dbReference type="EMBL" id="ABEU02000012">
    <property type="protein sequence ID" value="PNR43345.1"/>
    <property type="molecule type" value="Genomic_DNA"/>
</dbReference>
<dbReference type="Gramene" id="Pp3c12_2860V3.5">
    <property type="protein sequence ID" value="Pp3c12_2860V3.5"/>
    <property type="gene ID" value="Pp3c12_2860"/>
</dbReference>
<dbReference type="GO" id="GO:0004843">
    <property type="term" value="F:cysteine-type deubiquitinase activity"/>
    <property type="evidence" value="ECO:0007669"/>
    <property type="project" value="InterPro"/>
</dbReference>
<dbReference type="GeneID" id="112289755"/>
<dbReference type="OrthoDB" id="10261212at2759"/>
<dbReference type="KEGG" id="ppp:112289755"/>
<sequence>MARQDEDMDETGPLYKVKVVPFLGRSVPIVLQNDNGPCPLLAICNVLLLRNDVSLGIDITEVSSSKLLSLIAERLIDTNVLNGEKSMDYERNLQKNIDDAMPLLPRLRTGIDVNLRFRHIHDFEFTPECAIFDLFDISLVHGWLFDPQDKETSVVIGSDSYNTLQEKLVALQASRIAGSRELLLEEPTVDFAAATTATLGVPKPLPKELWSSETSFEDVTNELNQEETNQLPFDRQRKGDSQEAAMLMLALQLSQIEDSQNVVASSADEIDPAKGDLDGHLSDNGNFSLSSGTSVGSSGHLITPLEELDMPEEVAEIGAREENSVMHEPGVSTDIKSHSSTDVSDQGFLKEEVVEERYIITSELSSSSSIFDLGDDVDRPVNLLDVGEDIFTNEDDTSSKDLGLDVHKRLEPDLNHSASKTTDLDLNISDEQVGSPKFGRTEPRDFNLEGTSDKVEETVVAPTVAGQQHTHVLNFGPGFEDEEPLYEGEDDFANLGGSNQGDTEPLYEGEVILAGQASESESDFEQLHARKGDSGSHNTILNISDREGNIIRRFLEDNASQLTICGLFSLVENLKELELCVFFRNNHFSTLFKRGGKLLLLASDQGYLHHPVVWEQLDSVDGDTTFLKGDFTPFTAEEHNNGSWNMEPTPNEPSGVQDFKSTHSGPEQDLDSQCASDLELAWALQQELDRQQQQYQHSPQNSPQMPVQSSSGPVPASPQPSPYTRPVGPSRGQPIMPKPEPAKKEKCTIM</sequence>
<reference evidence="3 5" key="1">
    <citation type="journal article" date="2008" name="Science">
        <title>The Physcomitrella genome reveals evolutionary insights into the conquest of land by plants.</title>
        <authorList>
            <person name="Rensing S."/>
            <person name="Lang D."/>
            <person name="Zimmer A."/>
            <person name="Terry A."/>
            <person name="Salamov A."/>
            <person name="Shapiro H."/>
            <person name="Nishiyama T."/>
            <person name="Perroud P.-F."/>
            <person name="Lindquist E."/>
            <person name="Kamisugi Y."/>
            <person name="Tanahashi T."/>
            <person name="Sakakibara K."/>
            <person name="Fujita T."/>
            <person name="Oishi K."/>
            <person name="Shin-I T."/>
            <person name="Kuroki Y."/>
            <person name="Toyoda A."/>
            <person name="Suzuki Y."/>
            <person name="Hashimoto A."/>
            <person name="Yamaguchi K."/>
            <person name="Sugano A."/>
            <person name="Kohara Y."/>
            <person name="Fujiyama A."/>
            <person name="Anterola A."/>
            <person name="Aoki S."/>
            <person name="Ashton N."/>
            <person name="Barbazuk W.B."/>
            <person name="Barker E."/>
            <person name="Bennetzen J."/>
            <person name="Bezanilla M."/>
            <person name="Blankenship R."/>
            <person name="Cho S.H."/>
            <person name="Dutcher S."/>
            <person name="Estelle M."/>
            <person name="Fawcett J.A."/>
            <person name="Gundlach H."/>
            <person name="Hanada K."/>
            <person name="Heyl A."/>
            <person name="Hicks K.A."/>
            <person name="Hugh J."/>
            <person name="Lohr M."/>
            <person name="Mayer K."/>
            <person name="Melkozernov A."/>
            <person name="Murata T."/>
            <person name="Nelson D."/>
            <person name="Pils B."/>
            <person name="Prigge M."/>
            <person name="Reiss B."/>
            <person name="Renner T."/>
            <person name="Rombauts S."/>
            <person name="Rushton P."/>
            <person name="Sanderfoot A."/>
            <person name="Schween G."/>
            <person name="Shiu S.-H."/>
            <person name="Stueber K."/>
            <person name="Theodoulou F.L."/>
            <person name="Tu H."/>
            <person name="Van de Peer Y."/>
            <person name="Verrier P.J."/>
            <person name="Waters E."/>
            <person name="Wood A."/>
            <person name="Yang L."/>
            <person name="Cove D."/>
            <person name="Cuming A."/>
            <person name="Hasebe M."/>
            <person name="Lucas S."/>
            <person name="Mishler D.B."/>
            <person name="Reski R."/>
            <person name="Grigoriev I."/>
            <person name="Quatrano R.S."/>
            <person name="Boore J.L."/>
        </authorList>
    </citation>
    <scope>NUCLEOTIDE SEQUENCE [LARGE SCALE GENOMIC DNA]</scope>
    <source>
        <strain evidence="4 5">cv. Gransden 2004</strain>
    </source>
</reference>
<name>A9SWI0_PHYPA</name>
<organism evidence="3">
    <name type="scientific">Physcomitrium patens</name>
    <name type="common">Spreading-leaved earth moss</name>
    <name type="synonym">Physcomitrella patens</name>
    <dbReference type="NCBI Taxonomy" id="3218"/>
    <lineage>
        <taxon>Eukaryota</taxon>
        <taxon>Viridiplantae</taxon>
        <taxon>Streptophyta</taxon>
        <taxon>Embryophyta</taxon>
        <taxon>Bryophyta</taxon>
        <taxon>Bryophytina</taxon>
        <taxon>Bryopsida</taxon>
        <taxon>Funariidae</taxon>
        <taxon>Funariales</taxon>
        <taxon>Funariaceae</taxon>
        <taxon>Physcomitrium</taxon>
    </lineage>
</organism>
<proteinExistence type="predicted"/>
<dbReference type="Gramene" id="Pp3c12_2860V3.6">
    <property type="protein sequence ID" value="Pp3c12_2860V3.6"/>
    <property type="gene ID" value="Pp3c12_2860"/>
</dbReference>
<dbReference type="GO" id="GO:0071944">
    <property type="term" value="C:cell periphery"/>
    <property type="evidence" value="ECO:0000318"/>
    <property type="project" value="GO_Central"/>
</dbReference>
<dbReference type="EnsemblPlants" id="Pp3c12_2860V3.1">
    <property type="protein sequence ID" value="Pp3c12_2860V3.1"/>
    <property type="gene ID" value="Pp3c12_2860"/>
</dbReference>
<feature type="compositionally biased region" description="Low complexity" evidence="1">
    <location>
        <begin position="691"/>
        <end position="704"/>
    </location>
</feature>
<evidence type="ECO:0000313" key="3">
    <source>
        <dbReference type="EMBL" id="PNR43345.1"/>
    </source>
</evidence>
<dbReference type="Gramene" id="Pp3c12_2860V3.4">
    <property type="protein sequence ID" value="Pp3c12_2860V3.4"/>
    <property type="gene ID" value="Pp3c12_2860"/>
</dbReference>
<dbReference type="GO" id="GO:0016807">
    <property type="term" value="F:cysteine-type carboxypeptidase activity"/>
    <property type="evidence" value="ECO:0000318"/>
    <property type="project" value="GO_Central"/>
</dbReference>
<dbReference type="Gramene" id="Pp3c12_2860V3.3">
    <property type="protein sequence ID" value="Pp3c12_2860V3.3"/>
    <property type="gene ID" value="Pp3c12_2860"/>
</dbReference>
<dbReference type="eggNOG" id="KOG2427">
    <property type="taxonomic scope" value="Eukaryota"/>
</dbReference>
<feature type="region of interest" description="Disordered" evidence="1">
    <location>
        <begin position="270"/>
        <end position="300"/>
    </location>
</feature>
<dbReference type="PaxDb" id="3218-PP1S128_147V6.1"/>
<dbReference type="InterPro" id="IPR007518">
    <property type="entry name" value="MINDY"/>
</dbReference>
<feature type="compositionally biased region" description="Basic and acidic residues" evidence="1">
    <location>
        <begin position="740"/>
        <end position="750"/>
    </location>
</feature>
<feature type="domain" description="MINDY deubiquitinase" evidence="2">
    <location>
        <begin position="15"/>
        <end position="631"/>
    </location>
</feature>
<reference evidence="3 5" key="2">
    <citation type="journal article" date="2018" name="Plant J.">
        <title>The Physcomitrella patens chromosome-scale assembly reveals moss genome structure and evolution.</title>
        <authorList>
            <person name="Lang D."/>
            <person name="Ullrich K.K."/>
            <person name="Murat F."/>
            <person name="Fuchs J."/>
            <person name="Jenkins J."/>
            <person name="Haas F.B."/>
            <person name="Piednoel M."/>
            <person name="Gundlach H."/>
            <person name="Van Bel M."/>
            <person name="Meyberg R."/>
            <person name="Vives C."/>
            <person name="Morata J."/>
            <person name="Symeonidi A."/>
            <person name="Hiss M."/>
            <person name="Muchero W."/>
            <person name="Kamisugi Y."/>
            <person name="Saleh O."/>
            <person name="Blanc G."/>
            <person name="Decker E.L."/>
            <person name="van Gessel N."/>
            <person name="Grimwood J."/>
            <person name="Hayes R.D."/>
            <person name="Graham S.W."/>
            <person name="Gunter L.E."/>
            <person name="McDaniel S.F."/>
            <person name="Hoernstein S.N.W."/>
            <person name="Larsson A."/>
            <person name="Li F.W."/>
            <person name="Perroud P.F."/>
            <person name="Phillips J."/>
            <person name="Ranjan P."/>
            <person name="Rokshar D.S."/>
            <person name="Rothfels C.J."/>
            <person name="Schneider L."/>
            <person name="Shu S."/>
            <person name="Stevenson D.W."/>
            <person name="Thummler F."/>
            <person name="Tillich M."/>
            <person name="Villarreal Aguilar J.C."/>
            <person name="Widiez T."/>
            <person name="Wong G.K."/>
            <person name="Wymore A."/>
            <person name="Zhang Y."/>
            <person name="Zimmer A.D."/>
            <person name="Quatrano R.S."/>
            <person name="Mayer K.F.X."/>
            <person name="Goodstein D."/>
            <person name="Casacuberta J.M."/>
            <person name="Vandepoele K."/>
            <person name="Reski R."/>
            <person name="Cuming A.C."/>
            <person name="Tuskan G.A."/>
            <person name="Maumus F."/>
            <person name="Salse J."/>
            <person name="Schmutz J."/>
            <person name="Rensing S.A."/>
        </authorList>
    </citation>
    <scope>NUCLEOTIDE SEQUENCE [LARGE SCALE GENOMIC DNA]</scope>
    <source>
        <strain evidence="4 5">cv. Gransden 2004</strain>
    </source>
</reference>
<dbReference type="FunCoup" id="A9SWI0">
    <property type="interactions" value="2739"/>
</dbReference>
<keyword evidence="5" id="KW-1185">Reference proteome</keyword>
<feature type="compositionally biased region" description="Basic and acidic residues" evidence="1">
    <location>
        <begin position="271"/>
        <end position="281"/>
    </location>
</feature>
<feature type="compositionally biased region" description="Polar residues" evidence="1">
    <location>
        <begin position="641"/>
        <end position="654"/>
    </location>
</feature>
<feature type="region of interest" description="Disordered" evidence="1">
    <location>
        <begin position="689"/>
        <end position="750"/>
    </location>
</feature>
<feature type="region of interest" description="Disordered" evidence="1">
    <location>
        <begin position="321"/>
        <end position="343"/>
    </location>
</feature>
<accession>A9SWI0</accession>
<feature type="region of interest" description="Disordered" evidence="1">
    <location>
        <begin position="637"/>
        <end position="674"/>
    </location>
</feature>
<dbReference type="RefSeq" id="XP_024391040.1">
    <property type="nucleotide sequence ID" value="XM_024535272.2"/>
</dbReference>
<dbReference type="Gramene" id="Pp3c12_2860V3.1">
    <property type="protein sequence ID" value="Pp3c12_2860V3.1"/>
    <property type="gene ID" value="Pp3c12_2860"/>
</dbReference>
<dbReference type="EnsemblPlants" id="Pp3c12_2860V3.3">
    <property type="protein sequence ID" value="Pp3c12_2860V3.3"/>
    <property type="gene ID" value="Pp3c12_2860"/>
</dbReference>
<evidence type="ECO:0000313" key="4">
    <source>
        <dbReference type="EnsemblPlants" id="Pp3c12_2860V3.1"/>
    </source>
</evidence>
<gene>
    <name evidence="4" type="primary">LOC112289755</name>
    <name evidence="3" type="ORF">PHYPA_015725</name>
</gene>
<protein>
    <recommendedName>
        <fullName evidence="2">MINDY deubiquitinase domain-containing protein</fullName>
    </recommendedName>
</protein>
<dbReference type="EnsemblPlants" id="Pp3c12_2860V3.4">
    <property type="protein sequence ID" value="Pp3c12_2860V3.4"/>
    <property type="gene ID" value="Pp3c12_2860"/>
</dbReference>
<dbReference type="PANTHER" id="PTHR18063:SF6">
    <property type="entry name" value="UBIQUITIN CARBOXYL-TERMINAL HYDROLASE"/>
    <property type="match status" value="1"/>
</dbReference>
<dbReference type="STRING" id="3218.A9SWI0"/>
<dbReference type="RefSeq" id="XP_024391039.1">
    <property type="nucleotide sequence ID" value="XM_024535271.2"/>
</dbReference>
<dbReference type="EnsemblPlants" id="Pp3c12_2860V3.5">
    <property type="protein sequence ID" value="Pp3c12_2860V3.5"/>
    <property type="gene ID" value="Pp3c12_2860"/>
</dbReference>
<dbReference type="HOGENOM" id="CLU_027548_0_0_1"/>